<protein>
    <recommendedName>
        <fullName evidence="3">Flagellar FliJ protein</fullName>
    </recommendedName>
</protein>
<reference evidence="1 2" key="1">
    <citation type="submission" date="2020-06" db="EMBL/GenBank/DDBJ databases">
        <title>Oricola thermophila sp. nov. isolated from a tidal sediments.</title>
        <authorList>
            <person name="Kwon K.K."/>
            <person name="Yang S.-H."/>
            <person name="Park M.-J."/>
        </authorList>
    </citation>
    <scope>NUCLEOTIDE SEQUENCE [LARGE SCALE GENOMIC DNA]</scope>
    <source>
        <strain evidence="1 2">MEBiC13590</strain>
    </source>
</reference>
<dbReference type="KEGG" id="orm:HTY61_14740"/>
<accession>A0A6N1VK91</accession>
<name>A0A6N1VK91_9HYPH</name>
<organism evidence="1 2">
    <name type="scientific">Oricola thermophila</name>
    <dbReference type="NCBI Taxonomy" id="2742145"/>
    <lineage>
        <taxon>Bacteria</taxon>
        <taxon>Pseudomonadati</taxon>
        <taxon>Pseudomonadota</taxon>
        <taxon>Alphaproteobacteria</taxon>
        <taxon>Hyphomicrobiales</taxon>
        <taxon>Ahrensiaceae</taxon>
        <taxon>Oricola</taxon>
    </lineage>
</organism>
<gene>
    <name evidence="1" type="ORF">HTY61_14740</name>
</gene>
<dbReference type="Proteomes" id="UP000509367">
    <property type="component" value="Chromosome"/>
</dbReference>
<dbReference type="AlphaFoldDB" id="A0A6N1VK91"/>
<evidence type="ECO:0000313" key="1">
    <source>
        <dbReference type="EMBL" id="QKV19619.1"/>
    </source>
</evidence>
<keyword evidence="2" id="KW-1185">Reference proteome</keyword>
<evidence type="ECO:0000313" key="2">
    <source>
        <dbReference type="Proteomes" id="UP000509367"/>
    </source>
</evidence>
<dbReference type="RefSeq" id="WP_175277511.1">
    <property type="nucleotide sequence ID" value="NZ_CP054836.1"/>
</dbReference>
<proteinExistence type="predicted"/>
<dbReference type="EMBL" id="CP054836">
    <property type="protein sequence ID" value="QKV19619.1"/>
    <property type="molecule type" value="Genomic_DNA"/>
</dbReference>
<evidence type="ECO:0008006" key="3">
    <source>
        <dbReference type="Google" id="ProtNLM"/>
    </source>
</evidence>
<sequence>MAGPNRDFARLLRIQRAMKALRERDLADARNRSASAGRALEDLERMVAEGSTVARLFPDLLAGHMQDTLSEKAAADRQVRESGDRVVKENRKLEVIEERYHQQRRSDENRAEEAERSEVLDQRVAGLLSASSKFGRIR</sequence>